<accession>A0A1H0QUZ5</accession>
<dbReference type="Gene3D" id="1.20.1440.20">
    <property type="entry name" value="LemA-like domain"/>
    <property type="match status" value="1"/>
</dbReference>
<dbReference type="PANTHER" id="PTHR43046">
    <property type="entry name" value="GDP-MANNOSE MANNOSYL HYDROLASE"/>
    <property type="match status" value="1"/>
</dbReference>
<reference evidence="7 8" key="1">
    <citation type="submission" date="2016-10" db="EMBL/GenBank/DDBJ databases">
        <authorList>
            <person name="de Groot N.N."/>
        </authorList>
    </citation>
    <scope>NUCLEOTIDE SEQUENCE [LARGE SCALE GENOMIC DNA]</scope>
    <source>
        <strain evidence="8">P4-7,KCTC 19426,CECT 7604</strain>
    </source>
</reference>
<dbReference type="PANTHER" id="PTHR43046:SF12">
    <property type="entry name" value="GDP-MANNOSE MANNOSYL HYDROLASE"/>
    <property type="match status" value="1"/>
</dbReference>
<comment type="similarity">
    <text evidence="2 5">Belongs to the Nudix hydrolase family.</text>
</comment>
<evidence type="ECO:0000313" key="7">
    <source>
        <dbReference type="EMBL" id="SDP20955.1"/>
    </source>
</evidence>
<keyword evidence="4" id="KW-0460">Magnesium</keyword>
<dbReference type="Proteomes" id="UP000198741">
    <property type="component" value="Chromosome I"/>
</dbReference>
<sequence>MTTFVVVVLLVVLLVAALRLWLTANRLDRLHVRTEAAWQALEGALSRRIVATRAAAAAGAFAEPDADRLRHLTSLADHAPRAGRADAENDLSRALAAQPPVVEPELAAELNDAGERVVLARSFYNDAVRDTRALRAVWFTRMFRLAGRAAMPDYFEIADHVPVGPAERTAARVILLDEKHRVLMFASRDSGQLVWFPTGGGVEPGEDLRAAAVRELREETGLHVAAGDLVGPIWRRSARFVFTGVLYAQTEFYFVGRAPAGYRIDVAGFTELEKEVIAGHRWFSTDDLAAAASSARVYPEQLGDRLGEAVAALDRSGAAPDLTEIR</sequence>
<dbReference type="CDD" id="cd04685">
    <property type="entry name" value="NUDIX_Hydrolase"/>
    <property type="match status" value="1"/>
</dbReference>
<dbReference type="InterPro" id="IPR015797">
    <property type="entry name" value="NUDIX_hydrolase-like_dom_sf"/>
</dbReference>
<dbReference type="STRING" id="1090615.SAMN04515671_3262"/>
<dbReference type="Gene3D" id="3.90.79.10">
    <property type="entry name" value="Nucleoside Triphosphate Pyrophosphohydrolase"/>
    <property type="match status" value="1"/>
</dbReference>
<evidence type="ECO:0000313" key="8">
    <source>
        <dbReference type="Proteomes" id="UP000198741"/>
    </source>
</evidence>
<dbReference type="InterPro" id="IPR020084">
    <property type="entry name" value="NUDIX_hydrolase_CS"/>
</dbReference>
<gene>
    <name evidence="7" type="ORF">SAMN04515671_3262</name>
</gene>
<feature type="domain" description="Nudix hydrolase" evidence="6">
    <location>
        <begin position="166"/>
        <end position="306"/>
    </location>
</feature>
<dbReference type="PROSITE" id="PS00893">
    <property type="entry name" value="NUDIX_BOX"/>
    <property type="match status" value="1"/>
</dbReference>
<organism evidence="7 8">
    <name type="scientific">Nakamurella panacisegetis</name>
    <dbReference type="NCBI Taxonomy" id="1090615"/>
    <lineage>
        <taxon>Bacteria</taxon>
        <taxon>Bacillati</taxon>
        <taxon>Actinomycetota</taxon>
        <taxon>Actinomycetes</taxon>
        <taxon>Nakamurellales</taxon>
        <taxon>Nakamurellaceae</taxon>
        <taxon>Nakamurella</taxon>
    </lineage>
</organism>
<keyword evidence="8" id="KW-1185">Reference proteome</keyword>
<dbReference type="InterPro" id="IPR000086">
    <property type="entry name" value="NUDIX_hydrolase_dom"/>
</dbReference>
<evidence type="ECO:0000256" key="2">
    <source>
        <dbReference type="ARBA" id="ARBA00005582"/>
    </source>
</evidence>
<dbReference type="OrthoDB" id="3214694at2"/>
<evidence type="ECO:0000256" key="5">
    <source>
        <dbReference type="RuleBase" id="RU003476"/>
    </source>
</evidence>
<dbReference type="Pfam" id="PF00293">
    <property type="entry name" value="NUDIX"/>
    <property type="match status" value="1"/>
</dbReference>
<dbReference type="InterPro" id="IPR023353">
    <property type="entry name" value="LemA-like_dom_sf"/>
</dbReference>
<dbReference type="RefSeq" id="WP_090477549.1">
    <property type="nucleotide sequence ID" value="NZ_LT629710.1"/>
</dbReference>
<dbReference type="InterPro" id="IPR020476">
    <property type="entry name" value="Nudix_hydrolase"/>
</dbReference>
<name>A0A1H0QUZ5_9ACTN</name>
<evidence type="ECO:0000256" key="3">
    <source>
        <dbReference type="ARBA" id="ARBA00022801"/>
    </source>
</evidence>
<dbReference type="EMBL" id="LT629710">
    <property type="protein sequence ID" value="SDP20955.1"/>
    <property type="molecule type" value="Genomic_DNA"/>
</dbReference>
<dbReference type="AlphaFoldDB" id="A0A1H0QUZ5"/>
<evidence type="ECO:0000259" key="6">
    <source>
        <dbReference type="PROSITE" id="PS51462"/>
    </source>
</evidence>
<protein>
    <submittedName>
        <fullName evidence="7">8-oxo-dGTP pyrophosphatase MutT, NUDIX family</fullName>
    </submittedName>
</protein>
<dbReference type="GO" id="GO:0016787">
    <property type="term" value="F:hydrolase activity"/>
    <property type="evidence" value="ECO:0007669"/>
    <property type="project" value="UniProtKB-KW"/>
</dbReference>
<keyword evidence="3 5" id="KW-0378">Hydrolase</keyword>
<evidence type="ECO:0000256" key="1">
    <source>
        <dbReference type="ARBA" id="ARBA00001946"/>
    </source>
</evidence>
<dbReference type="PROSITE" id="PS51462">
    <property type="entry name" value="NUDIX"/>
    <property type="match status" value="1"/>
</dbReference>
<comment type="cofactor">
    <cofactor evidence="1">
        <name>Mg(2+)</name>
        <dbReference type="ChEBI" id="CHEBI:18420"/>
    </cofactor>
</comment>
<dbReference type="SUPFAM" id="SSF55811">
    <property type="entry name" value="Nudix"/>
    <property type="match status" value="1"/>
</dbReference>
<evidence type="ECO:0000256" key="4">
    <source>
        <dbReference type="ARBA" id="ARBA00022842"/>
    </source>
</evidence>
<dbReference type="PRINTS" id="PR00502">
    <property type="entry name" value="NUDIXFAMILY"/>
</dbReference>
<proteinExistence type="inferred from homology"/>